<proteinExistence type="predicted"/>
<dbReference type="PANTHER" id="PTHR35105:SF2">
    <property type="entry name" value="PROTEIN CDI"/>
    <property type="match status" value="1"/>
</dbReference>
<dbReference type="Proteomes" id="UP001341840">
    <property type="component" value="Unassembled WGS sequence"/>
</dbReference>
<evidence type="ECO:0000313" key="1">
    <source>
        <dbReference type="EMBL" id="MED6223831.1"/>
    </source>
</evidence>
<dbReference type="PANTHER" id="PTHR35105">
    <property type="entry name" value="EXPRESSED PROTEIN"/>
    <property type="match status" value="1"/>
</dbReference>
<name>A0ABU6ZPF2_9FABA</name>
<comment type="caution">
    <text evidence="1">The sequence shown here is derived from an EMBL/GenBank/DDBJ whole genome shotgun (WGS) entry which is preliminary data.</text>
</comment>
<reference evidence="1 2" key="1">
    <citation type="journal article" date="2023" name="Plants (Basel)">
        <title>Bridging the Gap: Combining Genomics and Transcriptomics Approaches to Understand Stylosanthes scabra, an Orphan Legume from the Brazilian Caatinga.</title>
        <authorList>
            <person name="Ferreira-Neto J.R.C."/>
            <person name="da Silva M.D."/>
            <person name="Binneck E."/>
            <person name="de Melo N.F."/>
            <person name="da Silva R.H."/>
            <person name="de Melo A.L.T.M."/>
            <person name="Pandolfi V."/>
            <person name="Bustamante F.O."/>
            <person name="Brasileiro-Vidal A.C."/>
            <person name="Benko-Iseppon A.M."/>
        </authorList>
    </citation>
    <scope>NUCLEOTIDE SEQUENCE [LARGE SCALE GENOMIC DNA]</scope>
    <source>
        <tissue evidence="1">Leaves</tissue>
    </source>
</reference>
<keyword evidence="2" id="KW-1185">Reference proteome</keyword>
<organism evidence="1 2">
    <name type="scientific">Stylosanthes scabra</name>
    <dbReference type="NCBI Taxonomy" id="79078"/>
    <lineage>
        <taxon>Eukaryota</taxon>
        <taxon>Viridiplantae</taxon>
        <taxon>Streptophyta</taxon>
        <taxon>Embryophyta</taxon>
        <taxon>Tracheophyta</taxon>
        <taxon>Spermatophyta</taxon>
        <taxon>Magnoliopsida</taxon>
        <taxon>eudicotyledons</taxon>
        <taxon>Gunneridae</taxon>
        <taxon>Pentapetalae</taxon>
        <taxon>rosids</taxon>
        <taxon>fabids</taxon>
        <taxon>Fabales</taxon>
        <taxon>Fabaceae</taxon>
        <taxon>Papilionoideae</taxon>
        <taxon>50 kb inversion clade</taxon>
        <taxon>dalbergioids sensu lato</taxon>
        <taxon>Dalbergieae</taxon>
        <taxon>Pterocarpus clade</taxon>
        <taxon>Stylosanthes</taxon>
    </lineage>
</organism>
<dbReference type="EMBL" id="JASCZI010272922">
    <property type="protein sequence ID" value="MED6223831.1"/>
    <property type="molecule type" value="Genomic_DNA"/>
</dbReference>
<gene>
    <name evidence="1" type="ORF">PIB30_077922</name>
</gene>
<accession>A0ABU6ZPF2</accession>
<protein>
    <submittedName>
        <fullName evidence="1">Uncharacterized protein</fullName>
    </submittedName>
</protein>
<evidence type="ECO:0000313" key="2">
    <source>
        <dbReference type="Proteomes" id="UP001341840"/>
    </source>
</evidence>
<sequence length="89" mass="10216">MDGAVQTVYPRKNWSSMDDEIGSVPFAWNFLEGHNKVVANEATTRPKTIHYTPGRGGPCFEAWKHCEVADLWLNEMEEYLKKSNKEITN</sequence>